<protein>
    <recommendedName>
        <fullName evidence="3">Right handed beta helix domain-containing protein</fullName>
    </recommendedName>
</protein>
<keyword evidence="2" id="KW-1185">Reference proteome</keyword>
<evidence type="ECO:0000313" key="2">
    <source>
        <dbReference type="Proteomes" id="UP000013009"/>
    </source>
</evidence>
<evidence type="ECO:0008006" key="3">
    <source>
        <dbReference type="Google" id="ProtNLM"/>
    </source>
</evidence>
<dbReference type="SMART" id="SM00710">
    <property type="entry name" value="PbH1"/>
    <property type="match status" value="4"/>
</dbReference>
<dbReference type="EMBL" id="APRZ01000006">
    <property type="protein sequence ID" value="ENX36335.1"/>
    <property type="molecule type" value="Genomic_DNA"/>
</dbReference>
<dbReference type="AlphaFoldDB" id="N9RCH2"/>
<gene>
    <name evidence="1" type="ORF">F889_00497</name>
</gene>
<dbReference type="RefSeq" id="WP_005269896.1">
    <property type="nucleotide sequence ID" value="NZ_KB850193.1"/>
</dbReference>
<name>N9RCH2_9GAMM</name>
<dbReference type="PATRIC" id="fig|1217695.3.peg.480"/>
<dbReference type="Proteomes" id="UP000013009">
    <property type="component" value="Unassembled WGS sequence"/>
</dbReference>
<dbReference type="OrthoDB" id="6713478at2"/>
<sequence>MAVPEQIPYKEYTANGVTTSFDLEFDCDKSEYLIVTLDGEEAPVGSWNFTGTTINFLSAPKNGVIVGIIRNTPLERTTDYQLYNNSFKPKPVNKDFDLIWWKLQELGVTDWLLGKKISDLKLYVDEQDNELREFLLNKINEQGVALEQLEAYYEYIFQRLAEISSGHGWDASFIADGDETQKQINDKTVQFIPTVAQLLTYKPRKDGQLVVVKSYTGLNKEGGGKFVFKLGDSTTINNVDVFSGIGGRWFRYNWKNPDIFDAGLDGSESDVTVKFQALVNAATNINQAVNLRWKTVKITQLDIPDNMHLCNGVVDVTASTWQNTYGRAALMLKNTNRNATGVDYELQANYLVLAEAKNIKFVNINFKSDSYAGIFYKFDGLQFINCTGNWNTLNMFKFVGGWNGTPLINDTPTSYNLVDPINGRCKNILIKDSKWYGGYVEKQWSSPFRFIACEDAYISGGKNDSPLGWHIDIYNKGFTLDAADYVNTNQDVVLAAIDGTGHADTLAVYVGQNSYDINILGGRWKDFGLKGAYIESGSQVTIDGVVVRCTNPNSVTTFVDLQPQWRNLEKTFWGNVADVTIKNNVVNGVRLGVVTSQFGGVRSLKGIHIENNLISTNTNLSAITITGTEDYTVANNNCNGGLYLGRNNGGGSITKNRFLTPSNYALYIDRQLTGILPVMVNNDFYVNSGDVIYNNAGDGKLGQIAGGSIQSGNGGHVFSLGEAGNISCYGFENGLTQRQISFSQVVDIPANSSVTYTKNIAGVKEGWTASMSVHGVFDLGYDLNIVVSCKSNQIVFKIRNNTASAVSANPNLLLNLNPFADHVFLN</sequence>
<dbReference type="HOGENOM" id="CLU_342779_0_0_6"/>
<proteinExistence type="predicted"/>
<reference evidence="1 2" key="1">
    <citation type="submission" date="2013-02" db="EMBL/GenBank/DDBJ databases">
        <title>The Genome Sequence of Acinetobacter sp. NIPH 1859.</title>
        <authorList>
            <consortium name="The Broad Institute Genome Sequencing Platform"/>
            <consortium name="The Broad Institute Genome Sequencing Center for Infectious Disease"/>
            <person name="Cerqueira G."/>
            <person name="Feldgarden M."/>
            <person name="Courvalin P."/>
            <person name="Perichon B."/>
            <person name="Grillot-Courvalin C."/>
            <person name="Clermont D."/>
            <person name="Rocha E."/>
            <person name="Yoon E.-J."/>
            <person name="Nemec A."/>
            <person name="Walker B."/>
            <person name="Young S.K."/>
            <person name="Zeng Q."/>
            <person name="Gargeya S."/>
            <person name="Fitzgerald M."/>
            <person name="Haas B."/>
            <person name="Abouelleil A."/>
            <person name="Alvarado L."/>
            <person name="Arachchi H.M."/>
            <person name="Berlin A.M."/>
            <person name="Chapman S.B."/>
            <person name="Dewar J."/>
            <person name="Goldberg J."/>
            <person name="Griggs A."/>
            <person name="Gujja S."/>
            <person name="Hansen M."/>
            <person name="Howarth C."/>
            <person name="Imamovic A."/>
            <person name="Larimer J."/>
            <person name="McCowan C."/>
            <person name="Murphy C."/>
            <person name="Neiman D."/>
            <person name="Pearson M."/>
            <person name="Priest M."/>
            <person name="Roberts A."/>
            <person name="Saif S."/>
            <person name="Shea T."/>
            <person name="Sisk P."/>
            <person name="Sykes S."/>
            <person name="Wortman J."/>
            <person name="Nusbaum C."/>
            <person name="Birren B."/>
        </authorList>
    </citation>
    <scope>NUCLEOTIDE SEQUENCE [LARGE SCALE GENOMIC DNA]</scope>
    <source>
        <strain evidence="1 2">NIPH 1859</strain>
    </source>
</reference>
<comment type="caution">
    <text evidence="1">The sequence shown here is derived from an EMBL/GenBank/DDBJ whole genome shotgun (WGS) entry which is preliminary data.</text>
</comment>
<dbReference type="InterPro" id="IPR006626">
    <property type="entry name" value="PbH1"/>
</dbReference>
<organism evidence="1 2">
    <name type="scientific">Acinetobacter colistiniresistens</name>
    <dbReference type="NCBI Taxonomy" id="280145"/>
    <lineage>
        <taxon>Bacteria</taxon>
        <taxon>Pseudomonadati</taxon>
        <taxon>Pseudomonadota</taxon>
        <taxon>Gammaproteobacteria</taxon>
        <taxon>Moraxellales</taxon>
        <taxon>Moraxellaceae</taxon>
        <taxon>Acinetobacter</taxon>
    </lineage>
</organism>
<evidence type="ECO:0000313" key="1">
    <source>
        <dbReference type="EMBL" id="ENX36335.1"/>
    </source>
</evidence>
<accession>N9RCH2</accession>